<organism evidence="2 3">
    <name type="scientific">Paludibaculum fermentans</name>
    <dbReference type="NCBI Taxonomy" id="1473598"/>
    <lineage>
        <taxon>Bacteria</taxon>
        <taxon>Pseudomonadati</taxon>
        <taxon>Acidobacteriota</taxon>
        <taxon>Terriglobia</taxon>
        <taxon>Bryobacterales</taxon>
        <taxon>Bryobacteraceae</taxon>
        <taxon>Paludibaculum</taxon>
    </lineage>
</organism>
<dbReference type="EMBL" id="CP063849">
    <property type="protein sequence ID" value="QOY90585.1"/>
    <property type="molecule type" value="Genomic_DNA"/>
</dbReference>
<dbReference type="InterPro" id="IPR029058">
    <property type="entry name" value="AB_hydrolase_fold"/>
</dbReference>
<reference evidence="2 3" key="1">
    <citation type="submission" date="2020-10" db="EMBL/GenBank/DDBJ databases">
        <title>Complete genome sequence of Paludibaculum fermentans P105T, a facultatively anaerobic acidobacterium capable of dissimilatory Fe(III) reduction.</title>
        <authorList>
            <person name="Dedysh S.N."/>
            <person name="Beletsky A.V."/>
            <person name="Kulichevskaya I.S."/>
            <person name="Mardanov A.V."/>
            <person name="Ravin N.V."/>
        </authorList>
    </citation>
    <scope>NUCLEOTIDE SEQUENCE [LARGE SCALE GENOMIC DNA]</scope>
    <source>
        <strain evidence="2 3">P105</strain>
    </source>
</reference>
<dbReference type="InterPro" id="IPR000073">
    <property type="entry name" value="AB_hydrolase_1"/>
</dbReference>
<dbReference type="InterPro" id="IPR022742">
    <property type="entry name" value="Hydrolase_4"/>
</dbReference>
<dbReference type="AlphaFoldDB" id="A0A7S7NVM9"/>
<dbReference type="Gene3D" id="3.40.50.1820">
    <property type="entry name" value="alpha/beta hydrolase"/>
    <property type="match status" value="1"/>
</dbReference>
<dbReference type="InterPro" id="IPR051044">
    <property type="entry name" value="MAG_DAG_Lipase"/>
</dbReference>
<protein>
    <submittedName>
        <fullName evidence="2">Alpha/beta hydrolase</fullName>
    </submittedName>
</protein>
<dbReference type="Pfam" id="PF12146">
    <property type="entry name" value="Hydrolase_4"/>
    <property type="match status" value="1"/>
</dbReference>
<sequence>MQPKGTAGTIRDFTLSTRDGLRLYAWVRLPFGPIQGVIAHIHGMGEHSRRYDHLTGFWATNGYASAGFDLRGHGRSQGRRGHTPSFEHLMDDIALFTAHVAEEFPANPRYLYGHSMGGNLALNFLIRRHPAFVAGIASAPYLRLAFEPPKFKLLLARLLRPILPAMTFPSGLDASWLSRDPDVVRRYREDPLVHDRISVSFFTEIQGAGQSALDHAAELALPVLVMHGSADRITSSAASQEFVAGSGGKAMFKSCDGYFHELHNEPEWQPVARFVLDWVARSTPQACDQARK</sequence>
<feature type="domain" description="Serine aminopeptidase S33" evidence="1">
    <location>
        <begin position="34"/>
        <end position="267"/>
    </location>
</feature>
<accession>A0A7S7NVM9</accession>
<keyword evidence="2" id="KW-0378">Hydrolase</keyword>
<dbReference type="KEGG" id="pfer:IRI77_11745"/>
<gene>
    <name evidence="2" type="ORF">IRI77_11745</name>
</gene>
<dbReference type="RefSeq" id="WP_194452245.1">
    <property type="nucleotide sequence ID" value="NZ_CP063849.1"/>
</dbReference>
<dbReference type="SUPFAM" id="SSF53474">
    <property type="entry name" value="alpha/beta-Hydrolases"/>
    <property type="match status" value="1"/>
</dbReference>
<keyword evidence="3" id="KW-1185">Reference proteome</keyword>
<dbReference type="PANTHER" id="PTHR11614">
    <property type="entry name" value="PHOSPHOLIPASE-RELATED"/>
    <property type="match status" value="1"/>
</dbReference>
<dbReference type="PRINTS" id="PR00111">
    <property type="entry name" value="ABHYDROLASE"/>
</dbReference>
<dbReference type="GO" id="GO:0016787">
    <property type="term" value="F:hydrolase activity"/>
    <property type="evidence" value="ECO:0007669"/>
    <property type="project" value="UniProtKB-KW"/>
</dbReference>
<name>A0A7S7NVM9_PALFE</name>
<evidence type="ECO:0000259" key="1">
    <source>
        <dbReference type="Pfam" id="PF12146"/>
    </source>
</evidence>
<evidence type="ECO:0000313" key="2">
    <source>
        <dbReference type="EMBL" id="QOY90585.1"/>
    </source>
</evidence>
<dbReference type="Proteomes" id="UP000593892">
    <property type="component" value="Chromosome"/>
</dbReference>
<proteinExistence type="predicted"/>
<evidence type="ECO:0000313" key="3">
    <source>
        <dbReference type="Proteomes" id="UP000593892"/>
    </source>
</evidence>